<dbReference type="InterPro" id="IPR017905">
    <property type="entry name" value="ERV/ALR_sulphydryl_oxidase"/>
</dbReference>
<feature type="region of interest" description="Disordered" evidence="10">
    <location>
        <begin position="48"/>
        <end position="76"/>
    </location>
</feature>
<evidence type="ECO:0000313" key="12">
    <source>
        <dbReference type="EMBL" id="CAD7657450.1"/>
    </source>
</evidence>
<keyword evidence="5 9" id="KW-0560">Oxidoreductase</keyword>
<proteinExistence type="predicted"/>
<evidence type="ECO:0000256" key="5">
    <source>
        <dbReference type="ARBA" id="ARBA00023002"/>
    </source>
</evidence>
<keyword evidence="4 9" id="KW-0274">FAD</keyword>
<evidence type="ECO:0000313" key="13">
    <source>
        <dbReference type="Proteomes" id="UP000728032"/>
    </source>
</evidence>
<dbReference type="OrthoDB" id="17199at2759"/>
<organism evidence="12">
    <name type="scientific">Oppiella nova</name>
    <dbReference type="NCBI Taxonomy" id="334625"/>
    <lineage>
        <taxon>Eukaryota</taxon>
        <taxon>Metazoa</taxon>
        <taxon>Ecdysozoa</taxon>
        <taxon>Arthropoda</taxon>
        <taxon>Chelicerata</taxon>
        <taxon>Arachnida</taxon>
        <taxon>Acari</taxon>
        <taxon>Acariformes</taxon>
        <taxon>Sarcoptiformes</taxon>
        <taxon>Oribatida</taxon>
        <taxon>Brachypylina</taxon>
        <taxon>Oppioidea</taxon>
        <taxon>Oppiidae</taxon>
        <taxon>Oppiella</taxon>
    </lineage>
</organism>
<reference evidence="12" key="1">
    <citation type="submission" date="2020-11" db="EMBL/GenBank/DDBJ databases">
        <authorList>
            <person name="Tran Van P."/>
        </authorList>
    </citation>
    <scope>NUCLEOTIDE SEQUENCE</scope>
</reference>
<evidence type="ECO:0000256" key="6">
    <source>
        <dbReference type="ARBA" id="ARBA00023128"/>
    </source>
</evidence>
<evidence type="ECO:0000256" key="4">
    <source>
        <dbReference type="ARBA" id="ARBA00022827"/>
    </source>
</evidence>
<dbReference type="InterPro" id="IPR039799">
    <property type="entry name" value="ALR/ERV"/>
</dbReference>
<protein>
    <recommendedName>
        <fullName evidence="9">Sulfhydryl oxidase</fullName>
        <ecNumber evidence="9">1.8.3.2</ecNumber>
    </recommendedName>
</protein>
<keyword evidence="7" id="KW-1015">Disulfide bond</keyword>
<evidence type="ECO:0000256" key="10">
    <source>
        <dbReference type="SAM" id="MobiDB-lite"/>
    </source>
</evidence>
<dbReference type="InterPro" id="IPR036774">
    <property type="entry name" value="ERV/ALR_sulphydryl_oxid_sf"/>
</dbReference>
<evidence type="ECO:0000256" key="1">
    <source>
        <dbReference type="ARBA" id="ARBA00001974"/>
    </source>
</evidence>
<dbReference type="PROSITE" id="PS51324">
    <property type="entry name" value="ERV_ALR"/>
    <property type="match status" value="1"/>
</dbReference>
<gene>
    <name evidence="12" type="ORF">ONB1V03_LOCUS14080</name>
</gene>
<sequence>MLSFLGLTDGKLWPQVLQMRHNDNDVYGTGGRSAQPCRACHDFQQWTQMNAHKRTDSKTDPKTSEPIEQHDDKECPLSRDQLGRNTWSLLHTMAAYYPSDPTPQQRTDMKTWIELFGKLYPCDHCAQDFRRDMASDPPQTQSQHSLSEWFCRIHNKVNEKLGKKLFDCKRVDERWLKGWSDGSCD</sequence>
<dbReference type="SUPFAM" id="SSF69000">
    <property type="entry name" value="FAD-dependent thiol oxidase"/>
    <property type="match status" value="1"/>
</dbReference>
<evidence type="ECO:0000256" key="7">
    <source>
        <dbReference type="ARBA" id="ARBA00023157"/>
    </source>
</evidence>
<dbReference type="GO" id="GO:0016971">
    <property type="term" value="F:flavin-dependent sulfhydryl oxidase activity"/>
    <property type="evidence" value="ECO:0007669"/>
    <property type="project" value="InterPro"/>
</dbReference>
<keyword evidence="3 9" id="KW-0285">Flavoprotein</keyword>
<dbReference type="FunFam" id="1.20.120.310:FF:000003">
    <property type="entry name" value="Sulfhydryl oxidase"/>
    <property type="match status" value="1"/>
</dbReference>
<evidence type="ECO:0000256" key="2">
    <source>
        <dbReference type="ARBA" id="ARBA00004569"/>
    </source>
</evidence>
<dbReference type="GO" id="GO:0050660">
    <property type="term" value="F:flavin adenine dinucleotide binding"/>
    <property type="evidence" value="ECO:0007669"/>
    <property type="project" value="TreeGrafter"/>
</dbReference>
<name>A0A7R9MC72_9ACAR</name>
<keyword evidence="13" id="KW-1185">Reference proteome</keyword>
<evidence type="ECO:0000259" key="11">
    <source>
        <dbReference type="PROSITE" id="PS51324"/>
    </source>
</evidence>
<dbReference type="PANTHER" id="PTHR12645:SF0">
    <property type="entry name" value="FAD-LINKED SULFHYDRYL OXIDASE ALR"/>
    <property type="match status" value="1"/>
</dbReference>
<comment type="catalytic activity">
    <reaction evidence="8 9">
        <text>2 R'C(R)SH + O2 = R'C(R)S-S(R)CR' + H2O2</text>
        <dbReference type="Rhea" id="RHEA:17357"/>
        <dbReference type="ChEBI" id="CHEBI:15379"/>
        <dbReference type="ChEBI" id="CHEBI:16240"/>
        <dbReference type="ChEBI" id="CHEBI:16520"/>
        <dbReference type="ChEBI" id="CHEBI:17412"/>
        <dbReference type="EC" id="1.8.3.2"/>
    </reaction>
</comment>
<comment type="cofactor">
    <cofactor evidence="1 9">
        <name>FAD</name>
        <dbReference type="ChEBI" id="CHEBI:57692"/>
    </cofactor>
</comment>
<dbReference type="EC" id="1.8.3.2" evidence="9"/>
<evidence type="ECO:0000256" key="8">
    <source>
        <dbReference type="ARBA" id="ARBA00048864"/>
    </source>
</evidence>
<accession>A0A7R9MC72</accession>
<dbReference type="Gene3D" id="1.20.120.310">
    <property type="entry name" value="ERV/ALR sulfhydryl oxidase domain"/>
    <property type="match status" value="1"/>
</dbReference>
<dbReference type="Proteomes" id="UP000728032">
    <property type="component" value="Unassembled WGS sequence"/>
</dbReference>
<dbReference type="GO" id="GO:0005758">
    <property type="term" value="C:mitochondrial intermembrane space"/>
    <property type="evidence" value="ECO:0007669"/>
    <property type="project" value="UniProtKB-SubCell"/>
</dbReference>
<dbReference type="Pfam" id="PF04777">
    <property type="entry name" value="Evr1_Alr"/>
    <property type="match status" value="1"/>
</dbReference>
<evidence type="ECO:0000256" key="3">
    <source>
        <dbReference type="ARBA" id="ARBA00022630"/>
    </source>
</evidence>
<dbReference type="EMBL" id="OC927833">
    <property type="protein sequence ID" value="CAD7657450.1"/>
    <property type="molecule type" value="Genomic_DNA"/>
</dbReference>
<evidence type="ECO:0000256" key="9">
    <source>
        <dbReference type="RuleBase" id="RU371123"/>
    </source>
</evidence>
<dbReference type="PANTHER" id="PTHR12645">
    <property type="entry name" value="ALR/ERV"/>
    <property type="match status" value="1"/>
</dbReference>
<feature type="domain" description="ERV/ALR sulfhydryl oxidase" evidence="11">
    <location>
        <begin position="75"/>
        <end position="175"/>
    </location>
</feature>
<feature type="compositionally biased region" description="Basic and acidic residues" evidence="10">
    <location>
        <begin position="53"/>
        <end position="76"/>
    </location>
</feature>
<dbReference type="AlphaFoldDB" id="A0A7R9MC72"/>
<dbReference type="EMBL" id="CAJPVJ010013008">
    <property type="protein sequence ID" value="CAG2174636.1"/>
    <property type="molecule type" value="Genomic_DNA"/>
</dbReference>
<comment type="subcellular location">
    <subcellularLocation>
        <location evidence="2">Mitochondrion intermembrane space</location>
    </subcellularLocation>
</comment>
<keyword evidence="6" id="KW-0496">Mitochondrion</keyword>